<sequence>MNYGGYDLVQALTEKLNDKTGSHIFQGGYEGWVKFMFDMDGSQRQSINMFYTHGAGGAAPVTKGVIKTARRAVYLPDADVIVSGHSHNAWDLWTGRLRLSRLGVQSEDKQLHIQTPGYKGRGDFEIRNEHPPKPCGAYWLNFRRQSHRIIYRAIWV</sequence>
<proteinExistence type="predicted"/>
<evidence type="ECO:0000313" key="1">
    <source>
        <dbReference type="EMBL" id="GAF98681.1"/>
    </source>
</evidence>
<evidence type="ECO:0008006" key="2">
    <source>
        <dbReference type="Google" id="ProtNLM"/>
    </source>
</evidence>
<dbReference type="AlphaFoldDB" id="X0UH99"/>
<protein>
    <recommendedName>
        <fullName evidence="2">Calcineurin-like phosphoesterase domain-containing protein</fullName>
    </recommendedName>
</protein>
<comment type="caution">
    <text evidence="1">The sequence shown here is derived from an EMBL/GenBank/DDBJ whole genome shotgun (WGS) entry which is preliminary data.</text>
</comment>
<name>X0UH99_9ZZZZ</name>
<accession>X0UH99</accession>
<dbReference type="EMBL" id="BARS01012293">
    <property type="protein sequence ID" value="GAF98681.1"/>
    <property type="molecule type" value="Genomic_DNA"/>
</dbReference>
<reference evidence="1" key="1">
    <citation type="journal article" date="2014" name="Front. Microbiol.">
        <title>High frequency of phylogenetically diverse reductive dehalogenase-homologous genes in deep subseafloor sedimentary metagenomes.</title>
        <authorList>
            <person name="Kawai M."/>
            <person name="Futagami T."/>
            <person name="Toyoda A."/>
            <person name="Takaki Y."/>
            <person name="Nishi S."/>
            <person name="Hori S."/>
            <person name="Arai W."/>
            <person name="Tsubouchi T."/>
            <person name="Morono Y."/>
            <person name="Uchiyama I."/>
            <person name="Ito T."/>
            <person name="Fujiyama A."/>
            <person name="Inagaki F."/>
            <person name="Takami H."/>
        </authorList>
    </citation>
    <scope>NUCLEOTIDE SEQUENCE</scope>
    <source>
        <strain evidence="1">Expedition CK06-06</strain>
    </source>
</reference>
<organism evidence="1">
    <name type="scientific">marine sediment metagenome</name>
    <dbReference type="NCBI Taxonomy" id="412755"/>
    <lineage>
        <taxon>unclassified sequences</taxon>
        <taxon>metagenomes</taxon>
        <taxon>ecological metagenomes</taxon>
    </lineage>
</organism>
<gene>
    <name evidence="1" type="ORF">S01H1_21971</name>
</gene>